<keyword evidence="3" id="KW-1185">Reference proteome</keyword>
<accession>A0A1W6Z9S8</accession>
<dbReference type="Proteomes" id="UP000194161">
    <property type="component" value="Chromosome"/>
</dbReference>
<name>A0A1W6Z9S8_9BORD</name>
<dbReference type="AlphaFoldDB" id="A0A1W6Z9S8"/>
<gene>
    <name evidence="2" type="ORF">CAL15_06175</name>
</gene>
<sequence>MVAGGRGVLWARAVVVIVFAYGFAWGVCALGAVLLARAGMARSEAVMVFAMAGFLVYLVAALWAIATRRLLRTALVLGGGGLLLTLLARVLAQHAGAA</sequence>
<keyword evidence="1" id="KW-1133">Transmembrane helix</keyword>
<evidence type="ECO:0000313" key="3">
    <source>
        <dbReference type="Proteomes" id="UP000194161"/>
    </source>
</evidence>
<evidence type="ECO:0000313" key="2">
    <source>
        <dbReference type="EMBL" id="ARP94002.1"/>
    </source>
</evidence>
<dbReference type="EMBL" id="CP021111">
    <property type="protein sequence ID" value="ARP94002.1"/>
    <property type="molecule type" value="Genomic_DNA"/>
</dbReference>
<keyword evidence="1" id="KW-0472">Membrane</keyword>
<evidence type="ECO:0008006" key="4">
    <source>
        <dbReference type="Google" id="ProtNLM"/>
    </source>
</evidence>
<organism evidence="2 3">
    <name type="scientific">Bordetella genomosp. 13</name>
    <dbReference type="NCBI Taxonomy" id="463040"/>
    <lineage>
        <taxon>Bacteria</taxon>
        <taxon>Pseudomonadati</taxon>
        <taxon>Pseudomonadota</taxon>
        <taxon>Betaproteobacteria</taxon>
        <taxon>Burkholderiales</taxon>
        <taxon>Alcaligenaceae</taxon>
        <taxon>Bordetella</taxon>
    </lineage>
</organism>
<reference evidence="2 3" key="1">
    <citation type="submission" date="2017-05" db="EMBL/GenBank/DDBJ databases">
        <title>Complete and WGS of Bordetella genogroups.</title>
        <authorList>
            <person name="Spilker T."/>
            <person name="LiPuma J."/>
        </authorList>
    </citation>
    <scope>NUCLEOTIDE SEQUENCE [LARGE SCALE GENOMIC DNA]</scope>
    <source>
        <strain evidence="2 3">AU7206</strain>
    </source>
</reference>
<feature type="transmembrane region" description="Helical" evidence="1">
    <location>
        <begin position="12"/>
        <end position="34"/>
    </location>
</feature>
<protein>
    <recommendedName>
        <fullName evidence="4">Iron uptake protein</fullName>
    </recommendedName>
</protein>
<proteinExistence type="predicted"/>
<dbReference type="STRING" id="463040.CAL15_06175"/>
<dbReference type="KEGG" id="bgm:CAL15_06175"/>
<keyword evidence="1" id="KW-0812">Transmembrane</keyword>
<feature type="transmembrane region" description="Helical" evidence="1">
    <location>
        <begin position="71"/>
        <end position="92"/>
    </location>
</feature>
<feature type="transmembrane region" description="Helical" evidence="1">
    <location>
        <begin position="46"/>
        <end position="65"/>
    </location>
</feature>
<evidence type="ECO:0000256" key="1">
    <source>
        <dbReference type="SAM" id="Phobius"/>
    </source>
</evidence>